<evidence type="ECO:0000313" key="1">
    <source>
        <dbReference type="EMBL" id="SKA73427.1"/>
    </source>
</evidence>
<reference evidence="1 2" key="1">
    <citation type="submission" date="2017-02" db="EMBL/GenBank/DDBJ databases">
        <authorList>
            <person name="Peterson S.W."/>
        </authorList>
    </citation>
    <scope>NUCLEOTIDE SEQUENCE [LARGE SCALE GENOMIC DNA]</scope>
    <source>
        <strain evidence="1 2">ATCC 27749</strain>
    </source>
</reference>
<organism evidence="1 2">
    <name type="scientific">Gemmiger formicilis</name>
    <dbReference type="NCBI Taxonomy" id="745368"/>
    <lineage>
        <taxon>Bacteria</taxon>
        <taxon>Bacillati</taxon>
        <taxon>Bacillota</taxon>
        <taxon>Clostridia</taxon>
        <taxon>Eubacteriales</taxon>
        <taxon>Gemmiger</taxon>
    </lineage>
</organism>
<keyword evidence="2" id="KW-1185">Reference proteome</keyword>
<gene>
    <name evidence="1" type="ORF">SAMN02745178_00151</name>
</gene>
<evidence type="ECO:0000313" key="2">
    <source>
        <dbReference type="Proteomes" id="UP000190286"/>
    </source>
</evidence>
<dbReference type="STRING" id="745368.SAMN02745178_00151"/>
<accession>A0A1T4W899</accession>
<proteinExistence type="predicted"/>
<name>A0A1T4W899_9FIRM</name>
<dbReference type="RefSeq" id="WP_078783170.1">
    <property type="nucleotide sequence ID" value="NZ_CAKVQS010000001.1"/>
</dbReference>
<dbReference type="AlphaFoldDB" id="A0A1T4W899"/>
<sequence length="142" mass="15423">MFFLAPFCEGAPPAGGRGENLFPGDYDYIRQGRGHNVCLAVSRDGAEQAVDVCFDLTAAPAGDFSLAFDGGLTLAYADADRTCCLTFTDDAMSEGRTSRYVKLDAPCRRLRVMGDAPAWGCKTLPVQNIFAWNVHFLPNVTF</sequence>
<dbReference type="EMBL" id="FUYF01000001">
    <property type="protein sequence ID" value="SKA73427.1"/>
    <property type="molecule type" value="Genomic_DNA"/>
</dbReference>
<protein>
    <submittedName>
        <fullName evidence="1">Uncharacterized protein</fullName>
    </submittedName>
</protein>
<dbReference type="Proteomes" id="UP000190286">
    <property type="component" value="Unassembled WGS sequence"/>
</dbReference>
<dbReference type="GeneID" id="93336651"/>